<dbReference type="EMBL" id="CP137314">
    <property type="protein sequence ID" value="WQF89793.1"/>
    <property type="molecule type" value="Genomic_DNA"/>
</dbReference>
<dbReference type="KEGG" id="cdet:87951307"/>
<dbReference type="GeneID" id="87951307"/>
<proteinExistence type="predicted"/>
<evidence type="ECO:0000313" key="3">
    <source>
        <dbReference type="Proteomes" id="UP001322277"/>
    </source>
</evidence>
<dbReference type="AlphaFoldDB" id="A0AAX4J339"/>
<reference evidence="3" key="1">
    <citation type="journal article" date="2023" name="bioRxiv">
        <title>Complete genome of the Medicago anthracnose fungus, Colletotrichum destructivum, reveals a mini-chromosome-like region within a core chromosome.</title>
        <authorList>
            <person name="Lapalu N."/>
            <person name="Simon A."/>
            <person name="Lu A."/>
            <person name="Plaumann P.-L."/>
            <person name="Amselem J."/>
            <person name="Pigne S."/>
            <person name="Auger A."/>
            <person name="Koch C."/>
            <person name="Dallery J.-F."/>
            <person name="O'Connell R.J."/>
        </authorList>
    </citation>
    <scope>NUCLEOTIDE SEQUENCE [LARGE SCALE GENOMIC DNA]</scope>
    <source>
        <strain evidence="3">CBS 520.97</strain>
    </source>
</reference>
<protein>
    <submittedName>
        <fullName evidence="2">Uncharacterized protein</fullName>
    </submittedName>
</protein>
<evidence type="ECO:0000313" key="2">
    <source>
        <dbReference type="EMBL" id="WQF89793.1"/>
    </source>
</evidence>
<organism evidence="2 3">
    <name type="scientific">Colletotrichum destructivum</name>
    <dbReference type="NCBI Taxonomy" id="34406"/>
    <lineage>
        <taxon>Eukaryota</taxon>
        <taxon>Fungi</taxon>
        <taxon>Dikarya</taxon>
        <taxon>Ascomycota</taxon>
        <taxon>Pezizomycotina</taxon>
        <taxon>Sordariomycetes</taxon>
        <taxon>Hypocreomycetidae</taxon>
        <taxon>Glomerellales</taxon>
        <taxon>Glomerellaceae</taxon>
        <taxon>Colletotrichum</taxon>
        <taxon>Colletotrichum destructivum species complex</taxon>
    </lineage>
</organism>
<feature type="compositionally biased region" description="Basic and acidic residues" evidence="1">
    <location>
        <begin position="55"/>
        <end position="64"/>
    </location>
</feature>
<gene>
    <name evidence="2" type="ORF">CDEST_14807</name>
</gene>
<accession>A0AAX4J339</accession>
<sequence length="186" mass="21189">MLIHIRHNTHPYTHTHTHVQHPHAPRSCLCNGKRRPYPAPPVEKPGRPRWLPRGGEWRETERRNSGLLHRCRNGHQTPRTYGPRTPPSALSRRPRFHPVLSGFSSRYLQLLAPPGSGWTWKREARGAAPASLPALGTRDDERRYIDKANWEMPESRSQQLHLVLLPPFDPTGLCLAVGQPASQPAY</sequence>
<keyword evidence="3" id="KW-1185">Reference proteome</keyword>
<feature type="region of interest" description="Disordered" evidence="1">
    <location>
        <begin position="37"/>
        <end position="94"/>
    </location>
</feature>
<evidence type="ECO:0000256" key="1">
    <source>
        <dbReference type="SAM" id="MobiDB-lite"/>
    </source>
</evidence>
<dbReference type="RefSeq" id="XP_062787014.1">
    <property type="nucleotide sequence ID" value="XM_062930963.1"/>
</dbReference>
<dbReference type="Proteomes" id="UP001322277">
    <property type="component" value="Chromosome 10"/>
</dbReference>
<name>A0AAX4J339_9PEZI</name>